<evidence type="ECO:0000313" key="1">
    <source>
        <dbReference type="EMBL" id="XBW78036.1"/>
    </source>
</evidence>
<gene>
    <name evidence="1" type="ORF">AUQADHIK_CDS0011</name>
</gene>
<reference evidence="1" key="1">
    <citation type="submission" date="2024-05" db="EMBL/GenBank/DDBJ databases">
        <authorList>
            <person name="Duan X."/>
        </authorList>
    </citation>
    <scope>NUCLEOTIDE SEQUENCE</scope>
</reference>
<proteinExistence type="predicted"/>
<organism evidence="1">
    <name type="scientific">Serratia phage Spe5P4</name>
    <dbReference type="NCBI Taxonomy" id="3159438"/>
    <lineage>
        <taxon>Viruses</taxon>
        <taxon>Duplodnaviria</taxon>
        <taxon>Heunggongvirae</taxon>
        <taxon>Uroviricota</taxon>
        <taxon>Caudoviricetes</taxon>
        <taxon>Lindbergviridae</taxon>
        <taxon>Myosmarvirus</taxon>
    </lineage>
</organism>
<name>A0AAU7VHK9_9CAUD</name>
<protein>
    <submittedName>
        <fullName evidence="1">Uncharacterized protein</fullName>
    </submittedName>
</protein>
<accession>A0AAU7VHK9</accession>
<sequence>MISSRMRICSRLYRVCACKSSKIFLSDCRG</sequence>
<dbReference type="EMBL" id="PP858852">
    <property type="protein sequence ID" value="XBW78036.1"/>
    <property type="molecule type" value="Genomic_DNA"/>
</dbReference>